<evidence type="ECO:0000256" key="5">
    <source>
        <dbReference type="ARBA" id="ARBA00022723"/>
    </source>
</evidence>
<evidence type="ECO:0000256" key="6">
    <source>
        <dbReference type="ARBA" id="ARBA00023002"/>
    </source>
</evidence>
<keyword evidence="14" id="KW-1185">Reference proteome</keyword>
<dbReference type="EC" id="1.14.14.91" evidence="10"/>
<evidence type="ECO:0000256" key="1">
    <source>
        <dbReference type="ARBA" id="ARBA00001971"/>
    </source>
</evidence>
<comment type="catalytic activity">
    <reaction evidence="11">
        <text>(E)-cinnamate + reduced [NADPH--hemoprotein reductase] + O2 = (E)-4-coumarate + oxidized [NADPH--hemoprotein reductase] + H2O + H(+)</text>
        <dbReference type="Rhea" id="RHEA:10608"/>
        <dbReference type="Rhea" id="RHEA-COMP:11964"/>
        <dbReference type="Rhea" id="RHEA-COMP:11965"/>
        <dbReference type="ChEBI" id="CHEBI:12876"/>
        <dbReference type="ChEBI" id="CHEBI:15377"/>
        <dbReference type="ChEBI" id="CHEBI:15378"/>
        <dbReference type="ChEBI" id="CHEBI:15379"/>
        <dbReference type="ChEBI" id="CHEBI:15669"/>
        <dbReference type="ChEBI" id="CHEBI:57618"/>
        <dbReference type="ChEBI" id="CHEBI:58210"/>
        <dbReference type="EC" id="1.14.14.91"/>
    </reaction>
</comment>
<evidence type="ECO:0000256" key="2">
    <source>
        <dbReference type="ARBA" id="ARBA00004167"/>
    </source>
</evidence>
<evidence type="ECO:0000256" key="4">
    <source>
        <dbReference type="ARBA" id="ARBA00022617"/>
    </source>
</evidence>
<dbReference type="InterPro" id="IPR002401">
    <property type="entry name" value="Cyt_P450_E_grp-I"/>
</dbReference>
<dbReference type="InterPro" id="IPR001128">
    <property type="entry name" value="Cyt_P450"/>
</dbReference>
<gene>
    <name evidence="13" type="ORF">GOP47_0017948</name>
</gene>
<evidence type="ECO:0000256" key="7">
    <source>
        <dbReference type="ARBA" id="ARBA00023004"/>
    </source>
</evidence>
<evidence type="ECO:0000313" key="13">
    <source>
        <dbReference type="EMBL" id="KAI5067420.1"/>
    </source>
</evidence>
<comment type="subcellular location">
    <subcellularLocation>
        <location evidence="2">Membrane</location>
        <topology evidence="2">Single-pass membrane protein</topology>
    </subcellularLocation>
</comment>
<dbReference type="Gene3D" id="1.10.630.10">
    <property type="entry name" value="Cytochrome P450"/>
    <property type="match status" value="1"/>
</dbReference>
<dbReference type="Pfam" id="PF00067">
    <property type="entry name" value="p450"/>
    <property type="match status" value="1"/>
</dbReference>
<feature type="binding site" description="axial binding residue" evidence="12">
    <location>
        <position position="213"/>
    </location>
    <ligand>
        <name>heme</name>
        <dbReference type="ChEBI" id="CHEBI:30413"/>
    </ligand>
    <ligandPart>
        <name>Fe</name>
        <dbReference type="ChEBI" id="CHEBI:18248"/>
    </ligandPart>
</feature>
<keyword evidence="5 12" id="KW-0479">Metal-binding</keyword>
<dbReference type="OrthoDB" id="1055148at2759"/>
<dbReference type="GO" id="GO:0016710">
    <property type="term" value="F:trans-cinnamate 4-monooxygenase activity"/>
    <property type="evidence" value="ECO:0007669"/>
    <property type="project" value="UniProtKB-EC"/>
</dbReference>
<dbReference type="PANTHER" id="PTHR47948">
    <property type="entry name" value="TRANS-CINNAMATE 4-MONOOXYGENASE"/>
    <property type="match status" value="1"/>
</dbReference>
<dbReference type="PRINTS" id="PR00463">
    <property type="entry name" value="EP450I"/>
</dbReference>
<keyword evidence="4 12" id="KW-0349">Heme</keyword>
<name>A0A9D4ZBB9_ADICA</name>
<accession>A0A9D4ZBB9</accession>
<comment type="cofactor">
    <cofactor evidence="1 12">
        <name>heme</name>
        <dbReference type="ChEBI" id="CHEBI:30413"/>
    </cofactor>
</comment>
<protein>
    <recommendedName>
        <fullName evidence="10">trans-cinnamate 4-monooxygenase</fullName>
        <ecNumber evidence="10">1.14.14.91</ecNumber>
    </recommendedName>
</protein>
<dbReference type="GO" id="GO:0020037">
    <property type="term" value="F:heme binding"/>
    <property type="evidence" value="ECO:0007669"/>
    <property type="project" value="InterPro"/>
</dbReference>
<evidence type="ECO:0000256" key="11">
    <source>
        <dbReference type="ARBA" id="ARBA00048198"/>
    </source>
</evidence>
<dbReference type="GO" id="GO:0016020">
    <property type="term" value="C:membrane"/>
    <property type="evidence" value="ECO:0007669"/>
    <property type="project" value="UniProtKB-SubCell"/>
</dbReference>
<proteinExistence type="inferred from homology"/>
<dbReference type="InterPro" id="IPR036396">
    <property type="entry name" value="Cyt_P450_sf"/>
</dbReference>
<evidence type="ECO:0000256" key="10">
    <source>
        <dbReference type="ARBA" id="ARBA00038946"/>
    </source>
</evidence>
<evidence type="ECO:0000313" key="14">
    <source>
        <dbReference type="Proteomes" id="UP000886520"/>
    </source>
</evidence>
<evidence type="ECO:0000256" key="3">
    <source>
        <dbReference type="ARBA" id="ARBA00010617"/>
    </source>
</evidence>
<keyword evidence="8" id="KW-0503">Monooxygenase</keyword>
<dbReference type="EMBL" id="JABFUD020000017">
    <property type="protein sequence ID" value="KAI5067420.1"/>
    <property type="molecule type" value="Genomic_DNA"/>
</dbReference>
<dbReference type="SUPFAM" id="SSF48264">
    <property type="entry name" value="Cytochrome P450"/>
    <property type="match status" value="1"/>
</dbReference>
<reference evidence="13" key="1">
    <citation type="submission" date="2021-01" db="EMBL/GenBank/DDBJ databases">
        <title>Adiantum capillus-veneris genome.</title>
        <authorList>
            <person name="Fang Y."/>
            <person name="Liao Q."/>
        </authorList>
    </citation>
    <scope>NUCLEOTIDE SEQUENCE</scope>
    <source>
        <strain evidence="13">H3</strain>
        <tissue evidence="13">Leaf</tissue>
    </source>
</reference>
<evidence type="ECO:0000256" key="12">
    <source>
        <dbReference type="PIRSR" id="PIRSR602401-1"/>
    </source>
</evidence>
<dbReference type="PANTHER" id="PTHR47948:SF4">
    <property type="entry name" value="TRANS-CINNAMATE 4-MONOOXYGENASE"/>
    <property type="match status" value="1"/>
</dbReference>
<organism evidence="13 14">
    <name type="scientific">Adiantum capillus-veneris</name>
    <name type="common">Maidenhair fern</name>
    <dbReference type="NCBI Taxonomy" id="13818"/>
    <lineage>
        <taxon>Eukaryota</taxon>
        <taxon>Viridiplantae</taxon>
        <taxon>Streptophyta</taxon>
        <taxon>Embryophyta</taxon>
        <taxon>Tracheophyta</taxon>
        <taxon>Polypodiopsida</taxon>
        <taxon>Polypodiidae</taxon>
        <taxon>Polypodiales</taxon>
        <taxon>Pteridineae</taxon>
        <taxon>Pteridaceae</taxon>
        <taxon>Vittarioideae</taxon>
        <taxon>Adiantum</taxon>
    </lineage>
</organism>
<sequence length="272" mass="31076">MDIMRQLPDAAMSGIIIKDYLQMLMYSLVYRIMFSRRFSGPEDPLYVEIMRLNANSRRIVVNSKNSHIVDFFPCLKPFLKSYLNEVRSANRQRLTFFGLKKKEGRAKVGVDPILDAHAKGELSDDTAVVKEVLRQHMVIPLLLPHQNLKPAKIGKYDIPARSRVLVNVRGMTNDRKYWEKPEMFDPTRFLDANIEMSGNDMRFKPCGWGRRSCPGMAMAVVVLSLSLGRMLQEFELLPPPGKFKVDMKPAGVLVDVHVLAEKSKVVLKPRDT</sequence>
<dbReference type="Proteomes" id="UP000886520">
    <property type="component" value="Chromosome 17"/>
</dbReference>
<comment type="caution">
    <text evidence="13">The sequence shown here is derived from an EMBL/GenBank/DDBJ whole genome shotgun (WGS) entry which is preliminary data.</text>
</comment>
<evidence type="ECO:0000256" key="9">
    <source>
        <dbReference type="ARBA" id="ARBA00037893"/>
    </source>
</evidence>
<evidence type="ECO:0000256" key="8">
    <source>
        <dbReference type="ARBA" id="ARBA00023033"/>
    </source>
</evidence>
<comment type="pathway">
    <text evidence="9">Phenylpropanoid metabolism; trans-4-coumarate biosynthesis; trans-4-coumarate from trans-cinnamate: step 1/1.</text>
</comment>
<comment type="similarity">
    <text evidence="3">Belongs to the cytochrome P450 family.</text>
</comment>
<dbReference type="AlphaFoldDB" id="A0A9D4ZBB9"/>
<dbReference type="GO" id="GO:0005506">
    <property type="term" value="F:iron ion binding"/>
    <property type="evidence" value="ECO:0007669"/>
    <property type="project" value="InterPro"/>
</dbReference>
<keyword evidence="6" id="KW-0560">Oxidoreductase</keyword>
<keyword evidence="7 12" id="KW-0408">Iron</keyword>